<evidence type="ECO:0000256" key="6">
    <source>
        <dbReference type="ARBA" id="ARBA00022822"/>
    </source>
</evidence>
<dbReference type="InterPro" id="IPR013785">
    <property type="entry name" value="Aldolase_TIM"/>
</dbReference>
<keyword evidence="5" id="KW-0210">Decarboxylase</keyword>
<keyword evidence="4" id="KW-0028">Amino-acid biosynthesis</keyword>
<dbReference type="AlphaFoldDB" id="A0A1G6B178"/>
<dbReference type="PANTHER" id="PTHR22854">
    <property type="entry name" value="TRYPTOPHAN BIOSYNTHESIS PROTEIN"/>
    <property type="match status" value="1"/>
</dbReference>
<evidence type="ECO:0000256" key="4">
    <source>
        <dbReference type="ARBA" id="ARBA00022605"/>
    </source>
</evidence>
<name>A0A1G6B178_9BACT</name>
<feature type="domain" description="Indole-3-glycerol phosphate synthase" evidence="9">
    <location>
        <begin position="4"/>
        <end position="248"/>
    </location>
</feature>
<evidence type="ECO:0000313" key="10">
    <source>
        <dbReference type="EMBL" id="SDB14427.1"/>
    </source>
</evidence>
<dbReference type="PROSITE" id="PS00614">
    <property type="entry name" value="IGPS"/>
    <property type="match status" value="1"/>
</dbReference>
<dbReference type="EMBL" id="FMXO01000003">
    <property type="protein sequence ID" value="SDB14427.1"/>
    <property type="molecule type" value="Genomic_DNA"/>
</dbReference>
<sequence length="258" mass="28010">MLEKFRRAKEAEIHVLRQMAADETLPKPLSMQRPSLRRALLSRGPGAVIAEYKRASPSKGLINAAWTPRQAAEGYARAGAAALSVLTEEVHFQGSLDFLPVMAEPGLPVLRKDFLLHPLQVLQTAATPASALLLIARMLTLAELEAMLVACRDHGLEAVVEVFDTTDLAKAKAAAASIIQVNNRDLDKLTTGLRISEELIEHRASGEVWISASGMHSAEDMRRMQGVGYDGLLIGTRLMQETDPGIALTKLLEEMNGA</sequence>
<organism evidence="10 11">
    <name type="scientific">Desulfonatronum thiosulfatophilum</name>
    <dbReference type="NCBI Taxonomy" id="617002"/>
    <lineage>
        <taxon>Bacteria</taxon>
        <taxon>Pseudomonadati</taxon>
        <taxon>Thermodesulfobacteriota</taxon>
        <taxon>Desulfovibrionia</taxon>
        <taxon>Desulfovibrionales</taxon>
        <taxon>Desulfonatronaceae</taxon>
        <taxon>Desulfonatronum</taxon>
    </lineage>
</organism>
<dbReference type="InterPro" id="IPR001468">
    <property type="entry name" value="Indole-3-GlycerolPSynthase_CS"/>
</dbReference>
<dbReference type="GO" id="GO:0004640">
    <property type="term" value="F:phosphoribosylanthranilate isomerase activity"/>
    <property type="evidence" value="ECO:0007669"/>
    <property type="project" value="TreeGrafter"/>
</dbReference>
<comment type="pathway">
    <text evidence="2">Amino-acid biosynthesis; L-tryptophan biosynthesis; L-tryptophan from chorismate: step 4/5.</text>
</comment>
<dbReference type="Pfam" id="PF00218">
    <property type="entry name" value="IGPS"/>
    <property type="match status" value="1"/>
</dbReference>
<keyword evidence="6" id="KW-0822">Tryptophan biosynthesis</keyword>
<evidence type="ECO:0000256" key="3">
    <source>
        <dbReference type="ARBA" id="ARBA00012362"/>
    </source>
</evidence>
<keyword evidence="8" id="KW-0456">Lyase</keyword>
<gene>
    <name evidence="10" type="ORF">SAMN05660653_00721</name>
</gene>
<evidence type="ECO:0000313" key="11">
    <source>
        <dbReference type="Proteomes" id="UP000198771"/>
    </source>
</evidence>
<dbReference type="CDD" id="cd00331">
    <property type="entry name" value="IGPS"/>
    <property type="match status" value="1"/>
</dbReference>
<dbReference type="InterPro" id="IPR013798">
    <property type="entry name" value="Indole-3-glycerol_P_synth_dom"/>
</dbReference>
<dbReference type="SUPFAM" id="SSF51366">
    <property type="entry name" value="Ribulose-phoshate binding barrel"/>
    <property type="match status" value="1"/>
</dbReference>
<dbReference type="UniPathway" id="UPA00035">
    <property type="reaction ID" value="UER00043"/>
</dbReference>
<comment type="catalytic activity">
    <reaction evidence="1">
        <text>1-(2-carboxyphenylamino)-1-deoxy-D-ribulose 5-phosphate + H(+) = (1S,2R)-1-C-(indol-3-yl)glycerol 3-phosphate + CO2 + H2O</text>
        <dbReference type="Rhea" id="RHEA:23476"/>
        <dbReference type="ChEBI" id="CHEBI:15377"/>
        <dbReference type="ChEBI" id="CHEBI:15378"/>
        <dbReference type="ChEBI" id="CHEBI:16526"/>
        <dbReference type="ChEBI" id="CHEBI:58613"/>
        <dbReference type="ChEBI" id="CHEBI:58866"/>
        <dbReference type="EC" id="4.1.1.48"/>
    </reaction>
</comment>
<dbReference type="InterPro" id="IPR045186">
    <property type="entry name" value="Indole-3-glycerol_P_synth"/>
</dbReference>
<protein>
    <recommendedName>
        <fullName evidence="3">indole-3-glycerol-phosphate synthase</fullName>
        <ecNumber evidence="3">4.1.1.48</ecNumber>
    </recommendedName>
</protein>
<dbReference type="STRING" id="617002.SAMN05660653_00721"/>
<keyword evidence="7" id="KW-0057">Aromatic amino acid biosynthesis</keyword>
<dbReference type="RefSeq" id="WP_092117325.1">
    <property type="nucleotide sequence ID" value="NZ_FMXO01000003.1"/>
</dbReference>
<dbReference type="Gene3D" id="3.20.20.70">
    <property type="entry name" value="Aldolase class I"/>
    <property type="match status" value="1"/>
</dbReference>
<reference evidence="10 11" key="1">
    <citation type="submission" date="2016-10" db="EMBL/GenBank/DDBJ databases">
        <authorList>
            <person name="de Groot N.N."/>
        </authorList>
    </citation>
    <scope>NUCLEOTIDE SEQUENCE [LARGE SCALE GENOMIC DNA]</scope>
    <source>
        <strain evidence="10 11">ASO4-2</strain>
    </source>
</reference>
<dbReference type="OrthoDB" id="9804217at2"/>
<evidence type="ECO:0000256" key="8">
    <source>
        <dbReference type="ARBA" id="ARBA00023239"/>
    </source>
</evidence>
<evidence type="ECO:0000256" key="5">
    <source>
        <dbReference type="ARBA" id="ARBA00022793"/>
    </source>
</evidence>
<dbReference type="EC" id="4.1.1.48" evidence="3"/>
<dbReference type="PANTHER" id="PTHR22854:SF2">
    <property type="entry name" value="INDOLE-3-GLYCEROL-PHOSPHATE SYNTHASE"/>
    <property type="match status" value="1"/>
</dbReference>
<evidence type="ECO:0000256" key="1">
    <source>
        <dbReference type="ARBA" id="ARBA00001633"/>
    </source>
</evidence>
<evidence type="ECO:0000256" key="7">
    <source>
        <dbReference type="ARBA" id="ARBA00023141"/>
    </source>
</evidence>
<proteinExistence type="predicted"/>
<accession>A0A1G6B178</accession>
<dbReference type="InterPro" id="IPR011060">
    <property type="entry name" value="RibuloseP-bd_barrel"/>
</dbReference>
<dbReference type="GO" id="GO:0000162">
    <property type="term" value="P:L-tryptophan biosynthetic process"/>
    <property type="evidence" value="ECO:0007669"/>
    <property type="project" value="UniProtKB-UniPathway"/>
</dbReference>
<dbReference type="GO" id="GO:0004425">
    <property type="term" value="F:indole-3-glycerol-phosphate synthase activity"/>
    <property type="evidence" value="ECO:0007669"/>
    <property type="project" value="UniProtKB-EC"/>
</dbReference>
<evidence type="ECO:0000259" key="9">
    <source>
        <dbReference type="Pfam" id="PF00218"/>
    </source>
</evidence>
<keyword evidence="11" id="KW-1185">Reference proteome</keyword>
<evidence type="ECO:0000256" key="2">
    <source>
        <dbReference type="ARBA" id="ARBA00004696"/>
    </source>
</evidence>
<dbReference type="Proteomes" id="UP000198771">
    <property type="component" value="Unassembled WGS sequence"/>
</dbReference>